<dbReference type="EMBL" id="CP002546">
    <property type="protein sequence ID" value="ADY61269.1"/>
    <property type="molecule type" value="Genomic_DNA"/>
</dbReference>
<name>F0SR22_RUBBR</name>
<organism evidence="1 2">
    <name type="scientific">Rubinisphaera brasiliensis (strain ATCC 49424 / DSM 5305 / JCM 21570 / IAM 15109 / NBRC 103401 / IFAM 1448)</name>
    <name type="common">Planctomyces brasiliensis</name>
    <dbReference type="NCBI Taxonomy" id="756272"/>
    <lineage>
        <taxon>Bacteria</taxon>
        <taxon>Pseudomonadati</taxon>
        <taxon>Planctomycetota</taxon>
        <taxon>Planctomycetia</taxon>
        <taxon>Planctomycetales</taxon>
        <taxon>Planctomycetaceae</taxon>
        <taxon>Rubinisphaera</taxon>
    </lineage>
</organism>
<protein>
    <recommendedName>
        <fullName evidence="3">Thioredoxin domain-containing protein</fullName>
    </recommendedName>
</protein>
<dbReference type="Proteomes" id="UP000006860">
    <property type="component" value="Chromosome"/>
</dbReference>
<dbReference type="HOGENOM" id="CLU_1331115_0_0_0"/>
<keyword evidence="2" id="KW-1185">Reference proteome</keyword>
<dbReference type="KEGG" id="pbs:Plabr_3672"/>
<evidence type="ECO:0000313" key="2">
    <source>
        <dbReference type="Proteomes" id="UP000006860"/>
    </source>
</evidence>
<evidence type="ECO:0008006" key="3">
    <source>
        <dbReference type="Google" id="ProtNLM"/>
    </source>
</evidence>
<gene>
    <name evidence="1" type="ordered locus">Plabr_3672</name>
</gene>
<sequence>MNDGSGCRITLRLAGGIVISMLLAATLQPFLAGEAGQTGNQTKSLTERFQAGESAAGIYGRSSDGGVCNLRTNCGSVVLLSYVRIDDRDYEKTLALLSEIFAKYEGCEDLKLVTIWADDVDEFMPEMNKRGFDFYNSRQWWKLFFAGPWQPEETSNSEPLQVYKAELAKKNLPFHVLLDAELRVIEAEIPEGRLAVAVQNALQAER</sequence>
<proteinExistence type="predicted"/>
<dbReference type="AlphaFoldDB" id="F0SR22"/>
<reference evidence="2" key="1">
    <citation type="submission" date="2011-02" db="EMBL/GenBank/DDBJ databases">
        <title>The complete genome of Planctomyces brasiliensis DSM 5305.</title>
        <authorList>
            <person name="Lucas S."/>
            <person name="Copeland A."/>
            <person name="Lapidus A."/>
            <person name="Bruce D."/>
            <person name="Goodwin L."/>
            <person name="Pitluck S."/>
            <person name="Kyrpides N."/>
            <person name="Mavromatis K."/>
            <person name="Pagani I."/>
            <person name="Ivanova N."/>
            <person name="Ovchinnikova G."/>
            <person name="Lu M."/>
            <person name="Detter J.C."/>
            <person name="Han C."/>
            <person name="Land M."/>
            <person name="Hauser L."/>
            <person name="Markowitz V."/>
            <person name="Cheng J.-F."/>
            <person name="Hugenholtz P."/>
            <person name="Woyke T."/>
            <person name="Wu D."/>
            <person name="Tindall B."/>
            <person name="Pomrenke H.G."/>
            <person name="Brambilla E."/>
            <person name="Klenk H.-P."/>
            <person name="Eisen J.A."/>
        </authorList>
    </citation>
    <scope>NUCLEOTIDE SEQUENCE [LARGE SCALE GENOMIC DNA]</scope>
    <source>
        <strain evidence="2">ATCC 49424 / DSM 5305 / JCM 21570 / NBRC 103401 / IFAM 1448</strain>
    </source>
</reference>
<accession>F0SR22</accession>
<evidence type="ECO:0000313" key="1">
    <source>
        <dbReference type="EMBL" id="ADY61269.1"/>
    </source>
</evidence>